<dbReference type="GO" id="GO:0008270">
    <property type="term" value="F:zinc ion binding"/>
    <property type="evidence" value="ECO:0007669"/>
    <property type="project" value="InterPro"/>
</dbReference>
<evidence type="ECO:0000256" key="2">
    <source>
        <dbReference type="ARBA" id="ARBA00008072"/>
    </source>
</evidence>
<dbReference type="SUPFAM" id="SSF50129">
    <property type="entry name" value="GroES-like"/>
    <property type="match status" value="1"/>
</dbReference>
<dbReference type="PROSITE" id="PS00059">
    <property type="entry name" value="ADH_ZINC"/>
    <property type="match status" value="1"/>
</dbReference>
<protein>
    <recommendedName>
        <fullName evidence="3">alcohol dehydrogenase</fullName>
        <ecNumber evidence="3">1.1.1.1</ecNumber>
    </recommendedName>
</protein>
<dbReference type="PANTHER" id="PTHR42940:SF3">
    <property type="entry name" value="ALCOHOL DEHYDROGENASE 1-RELATED"/>
    <property type="match status" value="1"/>
</dbReference>
<dbReference type="Gene3D" id="3.40.50.720">
    <property type="entry name" value="NAD(P)-binding Rossmann-like Domain"/>
    <property type="match status" value="1"/>
</dbReference>
<dbReference type="GO" id="GO:0005737">
    <property type="term" value="C:cytoplasm"/>
    <property type="evidence" value="ECO:0007669"/>
    <property type="project" value="TreeGrafter"/>
</dbReference>
<dbReference type="SMART" id="SM00829">
    <property type="entry name" value="PKS_ER"/>
    <property type="match status" value="1"/>
</dbReference>
<dbReference type="Gene3D" id="3.90.180.10">
    <property type="entry name" value="Medium-chain alcohol dehydrogenases, catalytic domain"/>
    <property type="match status" value="1"/>
</dbReference>
<dbReference type="FunFam" id="3.40.50.720:FF:000039">
    <property type="entry name" value="Alcohol dehydrogenase AdhP"/>
    <property type="match status" value="1"/>
</dbReference>
<dbReference type="Pfam" id="PF08240">
    <property type="entry name" value="ADH_N"/>
    <property type="match status" value="1"/>
</dbReference>
<keyword evidence="7" id="KW-0520">NAD</keyword>
<dbReference type="InterPro" id="IPR020843">
    <property type="entry name" value="ER"/>
</dbReference>
<dbReference type="InterPro" id="IPR013149">
    <property type="entry name" value="ADH-like_C"/>
</dbReference>
<dbReference type="OrthoDB" id="1879366at2759"/>
<reference evidence="10 11" key="1">
    <citation type="submission" date="2016-04" db="EMBL/GenBank/DDBJ databases">
        <title>Evolutionary innovation and constraint leading to complex multicellularity in the Ascomycota.</title>
        <authorList>
            <person name="Cisse O."/>
            <person name="Nguyen A."/>
            <person name="Hewitt D.A."/>
            <person name="Jedd G."/>
            <person name="Stajich J.E."/>
        </authorList>
    </citation>
    <scope>NUCLEOTIDE SEQUENCE [LARGE SCALE GENOMIC DNA]</scope>
    <source>
        <strain evidence="10 11">DAH-3</strain>
    </source>
</reference>
<evidence type="ECO:0000256" key="8">
    <source>
        <dbReference type="RuleBase" id="RU361277"/>
    </source>
</evidence>
<feature type="domain" description="Enoyl reductase (ER)" evidence="9">
    <location>
        <begin position="17"/>
        <end position="358"/>
    </location>
</feature>
<evidence type="ECO:0000259" key="9">
    <source>
        <dbReference type="SMART" id="SM00829"/>
    </source>
</evidence>
<evidence type="ECO:0000313" key="10">
    <source>
        <dbReference type="EMBL" id="OLL26228.1"/>
    </source>
</evidence>
<keyword evidence="4 8" id="KW-0479">Metal-binding</keyword>
<keyword evidence="11" id="KW-1185">Reference proteome</keyword>
<dbReference type="InterPro" id="IPR002328">
    <property type="entry name" value="ADH_Zn_CS"/>
</dbReference>
<dbReference type="GO" id="GO:0004022">
    <property type="term" value="F:alcohol dehydrogenase (NAD+) activity"/>
    <property type="evidence" value="ECO:0007669"/>
    <property type="project" value="UniProtKB-EC"/>
</dbReference>
<dbReference type="STRING" id="1198029.A0A1U7LUD8"/>
<evidence type="ECO:0000256" key="1">
    <source>
        <dbReference type="ARBA" id="ARBA00001947"/>
    </source>
</evidence>
<evidence type="ECO:0000256" key="5">
    <source>
        <dbReference type="ARBA" id="ARBA00022833"/>
    </source>
</evidence>
<dbReference type="EMBL" id="LXFE01000215">
    <property type="protein sequence ID" value="OLL26228.1"/>
    <property type="molecule type" value="Genomic_DNA"/>
</dbReference>
<comment type="caution">
    <text evidence="10">The sequence shown here is derived from an EMBL/GenBank/DDBJ whole genome shotgun (WGS) entry which is preliminary data.</text>
</comment>
<comment type="cofactor">
    <cofactor evidence="1 8">
        <name>Zn(2+)</name>
        <dbReference type="ChEBI" id="CHEBI:29105"/>
    </cofactor>
</comment>
<keyword evidence="6" id="KW-0560">Oxidoreductase</keyword>
<dbReference type="CDD" id="cd08297">
    <property type="entry name" value="CAD3"/>
    <property type="match status" value="1"/>
</dbReference>
<dbReference type="Proteomes" id="UP000186594">
    <property type="component" value="Unassembled WGS sequence"/>
</dbReference>
<organism evidence="10 11">
    <name type="scientific">Neolecta irregularis (strain DAH-3)</name>
    <dbReference type="NCBI Taxonomy" id="1198029"/>
    <lineage>
        <taxon>Eukaryota</taxon>
        <taxon>Fungi</taxon>
        <taxon>Dikarya</taxon>
        <taxon>Ascomycota</taxon>
        <taxon>Taphrinomycotina</taxon>
        <taxon>Neolectales</taxon>
        <taxon>Neolectaceae</taxon>
        <taxon>Neolecta</taxon>
    </lineage>
</organism>
<dbReference type="AlphaFoldDB" id="A0A1U7LUD8"/>
<evidence type="ECO:0000256" key="7">
    <source>
        <dbReference type="ARBA" id="ARBA00023027"/>
    </source>
</evidence>
<comment type="similarity">
    <text evidence="2 8">Belongs to the zinc-containing alcohol dehydrogenase family.</text>
</comment>
<name>A0A1U7LUD8_NEOID</name>
<dbReference type="EC" id="1.1.1.1" evidence="3"/>
<sequence>MHEIKSIPKTQFAWITHQPGKLRLREIDVANPGKGEILIKIEYSGLCHTDIHIIEGDCSMPQGAYPLISGHEGVGRVVKIGDDVHDIEMGDPVGIHILYSCDYCFTKNIASCLKAKFVGVHVGGAHQQYAIAEAKYIARIPKELPLALAAPVMCGGLTSYSALKDLDVLPGQWVAISGAGGGLGHLGVQYAKALGYRVIAVDGGEMKRKVLTRLKDPLLSSFFKFVLSLGADHFIDYKTDDHITQVRNLSTGGVQALIVFSSHASAYEHVFEYLRPRGTVVVAGVPPDGTMQIDVFTYATSAFTTKGILVGTATYLNEALDYVVRGIVKPYYHLLPFSKLPQAIDALKMSKVTGRIVLDLTQEKPVSQARL</sequence>
<dbReference type="InterPro" id="IPR011032">
    <property type="entry name" value="GroES-like_sf"/>
</dbReference>
<dbReference type="PANTHER" id="PTHR42940">
    <property type="entry name" value="ALCOHOL DEHYDROGENASE 1-RELATED"/>
    <property type="match status" value="1"/>
</dbReference>
<proteinExistence type="inferred from homology"/>
<dbReference type="OMA" id="CHEGREN"/>
<dbReference type="InterPro" id="IPR013154">
    <property type="entry name" value="ADH-like_N"/>
</dbReference>
<evidence type="ECO:0000256" key="4">
    <source>
        <dbReference type="ARBA" id="ARBA00022723"/>
    </source>
</evidence>
<dbReference type="InterPro" id="IPR036291">
    <property type="entry name" value="NAD(P)-bd_dom_sf"/>
</dbReference>
<keyword evidence="5 8" id="KW-0862">Zinc</keyword>
<gene>
    <name evidence="10" type="ORF">NEOLI_002585</name>
</gene>
<accession>A0A1U7LUD8</accession>
<evidence type="ECO:0000256" key="6">
    <source>
        <dbReference type="ARBA" id="ARBA00023002"/>
    </source>
</evidence>
<evidence type="ECO:0000313" key="11">
    <source>
        <dbReference type="Proteomes" id="UP000186594"/>
    </source>
</evidence>
<dbReference type="SUPFAM" id="SSF51735">
    <property type="entry name" value="NAD(P)-binding Rossmann-fold domains"/>
    <property type="match status" value="1"/>
</dbReference>
<evidence type="ECO:0000256" key="3">
    <source>
        <dbReference type="ARBA" id="ARBA00013190"/>
    </source>
</evidence>
<dbReference type="Pfam" id="PF00107">
    <property type="entry name" value="ADH_zinc_N"/>
    <property type="match status" value="1"/>
</dbReference>